<dbReference type="Proteomes" id="UP000023152">
    <property type="component" value="Unassembled WGS sequence"/>
</dbReference>
<dbReference type="AlphaFoldDB" id="X6LCE7"/>
<sequence length="175" mass="20867">MYYCITFTKITRSNSLQILFHEVIISNDKNLTIFINLWQYFSYTISNSFYFHSICFSSILDCFEINFIIIMLVQLQQTFPKIDEEIISDVWKAFKQDVEKTKSVLTWLTENTTNLRQQQHLMQLFKEVSNQLEKTTISQTWRNCNRIFVDTLVKLREICATSNLNELNTYKISLL</sequence>
<keyword evidence="2" id="KW-1185">Reference proteome</keyword>
<reference evidence="1 2" key="1">
    <citation type="journal article" date="2013" name="Curr. Biol.">
        <title>The Genome of the Foraminiferan Reticulomyxa filosa.</title>
        <authorList>
            <person name="Glockner G."/>
            <person name="Hulsmann N."/>
            <person name="Schleicher M."/>
            <person name="Noegel A.A."/>
            <person name="Eichinger L."/>
            <person name="Gallinger C."/>
            <person name="Pawlowski J."/>
            <person name="Sierra R."/>
            <person name="Euteneuer U."/>
            <person name="Pillet L."/>
            <person name="Moustafa A."/>
            <person name="Platzer M."/>
            <person name="Groth M."/>
            <person name="Szafranski K."/>
            <person name="Schliwa M."/>
        </authorList>
    </citation>
    <scope>NUCLEOTIDE SEQUENCE [LARGE SCALE GENOMIC DNA]</scope>
</reference>
<name>X6LCE7_RETFI</name>
<comment type="caution">
    <text evidence="1">The sequence shown here is derived from an EMBL/GenBank/DDBJ whole genome shotgun (WGS) entry which is preliminary data.</text>
</comment>
<gene>
    <name evidence="1" type="ORF">RFI_37763</name>
</gene>
<accession>X6LCE7</accession>
<protein>
    <submittedName>
        <fullName evidence="1">Uncharacterized protein</fullName>
    </submittedName>
</protein>
<evidence type="ECO:0000313" key="2">
    <source>
        <dbReference type="Proteomes" id="UP000023152"/>
    </source>
</evidence>
<evidence type="ECO:0000313" key="1">
    <source>
        <dbReference type="EMBL" id="ETN99707.1"/>
    </source>
</evidence>
<organism evidence="1 2">
    <name type="scientific">Reticulomyxa filosa</name>
    <dbReference type="NCBI Taxonomy" id="46433"/>
    <lineage>
        <taxon>Eukaryota</taxon>
        <taxon>Sar</taxon>
        <taxon>Rhizaria</taxon>
        <taxon>Retaria</taxon>
        <taxon>Foraminifera</taxon>
        <taxon>Monothalamids</taxon>
        <taxon>Reticulomyxidae</taxon>
        <taxon>Reticulomyxa</taxon>
    </lineage>
</organism>
<dbReference type="EMBL" id="ASPP01043162">
    <property type="protein sequence ID" value="ETN99707.1"/>
    <property type="molecule type" value="Genomic_DNA"/>
</dbReference>
<proteinExistence type="predicted"/>